<evidence type="ECO:0000256" key="3">
    <source>
        <dbReference type="ARBA" id="ARBA00022691"/>
    </source>
</evidence>
<name>A0A1G8UXQ0_9BACI</name>
<dbReference type="AlphaFoldDB" id="A0A1G8UXQ0"/>
<keyword evidence="3" id="KW-0949">S-adenosyl-L-methionine</keyword>
<dbReference type="InterPro" id="IPR002935">
    <property type="entry name" value="SAM_O-MeTrfase"/>
</dbReference>
<dbReference type="RefSeq" id="WP_093194154.1">
    <property type="nucleotide sequence ID" value="NZ_FNEV01000007.1"/>
</dbReference>
<organism evidence="4 5">
    <name type="scientific">Salimicrobium halophilum</name>
    <dbReference type="NCBI Taxonomy" id="86666"/>
    <lineage>
        <taxon>Bacteria</taxon>
        <taxon>Bacillati</taxon>
        <taxon>Bacillota</taxon>
        <taxon>Bacilli</taxon>
        <taxon>Bacillales</taxon>
        <taxon>Bacillaceae</taxon>
        <taxon>Salimicrobium</taxon>
    </lineage>
</organism>
<dbReference type="PANTHER" id="PTHR10509:SF14">
    <property type="entry name" value="CAFFEOYL-COA O-METHYLTRANSFERASE 3-RELATED"/>
    <property type="match status" value="1"/>
</dbReference>
<dbReference type="GO" id="GO:0032259">
    <property type="term" value="P:methylation"/>
    <property type="evidence" value="ECO:0007669"/>
    <property type="project" value="UniProtKB-KW"/>
</dbReference>
<dbReference type="EMBL" id="FNEV01000007">
    <property type="protein sequence ID" value="SDJ58414.1"/>
    <property type="molecule type" value="Genomic_DNA"/>
</dbReference>
<keyword evidence="5" id="KW-1185">Reference proteome</keyword>
<dbReference type="SUPFAM" id="SSF53335">
    <property type="entry name" value="S-adenosyl-L-methionine-dependent methyltransferases"/>
    <property type="match status" value="1"/>
</dbReference>
<keyword evidence="1 4" id="KW-0489">Methyltransferase</keyword>
<dbReference type="Pfam" id="PF01596">
    <property type="entry name" value="Methyltransf_3"/>
    <property type="match status" value="1"/>
</dbReference>
<evidence type="ECO:0000313" key="4">
    <source>
        <dbReference type="EMBL" id="SDJ58414.1"/>
    </source>
</evidence>
<dbReference type="GO" id="GO:0008757">
    <property type="term" value="F:S-adenosylmethionine-dependent methyltransferase activity"/>
    <property type="evidence" value="ECO:0007669"/>
    <property type="project" value="TreeGrafter"/>
</dbReference>
<dbReference type="Proteomes" id="UP000199225">
    <property type="component" value="Unassembled WGS sequence"/>
</dbReference>
<reference evidence="5" key="1">
    <citation type="submission" date="2016-10" db="EMBL/GenBank/DDBJ databases">
        <authorList>
            <person name="Varghese N."/>
            <person name="Submissions S."/>
        </authorList>
    </citation>
    <scope>NUCLEOTIDE SEQUENCE [LARGE SCALE GENOMIC DNA]</scope>
    <source>
        <strain evidence="5">DSM 4771</strain>
    </source>
</reference>
<dbReference type="PANTHER" id="PTHR10509">
    <property type="entry name" value="O-METHYLTRANSFERASE-RELATED"/>
    <property type="match status" value="1"/>
</dbReference>
<protein>
    <submittedName>
        <fullName evidence="4">Predicted O-methyltransferase YrrM</fullName>
    </submittedName>
</protein>
<sequence length="212" mass="23690">MKKINEYIDETFTKEDELLQEVRYYIAEKEMPAISVSPSAGKCLTMLVRMTGAKRVLEIGALGGYSGVCLARGFGAEGELLSLELEKSYAQVAKENLTKAGFEDQVSHLTGPALESLDWLNEQQDSFDFFFIDADKDNYENYLEGCLRLARPGAVIVADNVLARGSVADEEIEARKYTETMRDFNKKVAEHPRLESMLLPIGDGFTVSRVKK</sequence>
<evidence type="ECO:0000313" key="5">
    <source>
        <dbReference type="Proteomes" id="UP000199225"/>
    </source>
</evidence>
<dbReference type="InterPro" id="IPR050362">
    <property type="entry name" value="Cation-dep_OMT"/>
</dbReference>
<proteinExistence type="predicted"/>
<evidence type="ECO:0000256" key="1">
    <source>
        <dbReference type="ARBA" id="ARBA00022603"/>
    </source>
</evidence>
<dbReference type="GO" id="GO:0008171">
    <property type="term" value="F:O-methyltransferase activity"/>
    <property type="evidence" value="ECO:0007669"/>
    <property type="project" value="InterPro"/>
</dbReference>
<dbReference type="PROSITE" id="PS51682">
    <property type="entry name" value="SAM_OMT_I"/>
    <property type="match status" value="1"/>
</dbReference>
<keyword evidence="2 4" id="KW-0808">Transferase</keyword>
<accession>A0A1G8UXQ0</accession>
<dbReference type="OrthoDB" id="9799672at2"/>
<dbReference type="STRING" id="86666.SAMN04490247_2455"/>
<evidence type="ECO:0000256" key="2">
    <source>
        <dbReference type="ARBA" id="ARBA00022679"/>
    </source>
</evidence>
<dbReference type="Gene3D" id="3.40.50.150">
    <property type="entry name" value="Vaccinia Virus protein VP39"/>
    <property type="match status" value="1"/>
</dbReference>
<dbReference type="InterPro" id="IPR029063">
    <property type="entry name" value="SAM-dependent_MTases_sf"/>
</dbReference>
<gene>
    <name evidence="4" type="ORF">SAMN04490247_2455</name>
</gene>